<protein>
    <submittedName>
        <fullName evidence="2">Sugar phosphate isomerase/epimerase</fullName>
    </submittedName>
</protein>
<dbReference type="OrthoDB" id="9798407at2"/>
<dbReference type="SUPFAM" id="SSF51658">
    <property type="entry name" value="Xylose isomerase-like"/>
    <property type="match status" value="1"/>
</dbReference>
<gene>
    <name evidence="2" type="ORF">DUE52_26760</name>
</gene>
<feature type="domain" description="Xylose isomerase-like TIM barrel" evidence="1">
    <location>
        <begin position="54"/>
        <end position="284"/>
    </location>
</feature>
<dbReference type="PANTHER" id="PTHR12110">
    <property type="entry name" value="HYDROXYPYRUVATE ISOMERASE"/>
    <property type="match status" value="1"/>
</dbReference>
<reference evidence="2 3" key="1">
    <citation type="submission" date="2018-07" db="EMBL/GenBank/DDBJ databases">
        <title>Genome analysis of Larkinella rosea.</title>
        <authorList>
            <person name="Zhou Z."/>
            <person name="Wang G."/>
        </authorList>
    </citation>
    <scope>NUCLEOTIDE SEQUENCE [LARGE SCALE GENOMIC DNA]</scope>
    <source>
        <strain evidence="3">zzj9</strain>
    </source>
</reference>
<dbReference type="RefSeq" id="WP_114409150.1">
    <property type="nucleotide sequence ID" value="NZ_QOWE01000027.1"/>
</dbReference>
<dbReference type="Proteomes" id="UP000253383">
    <property type="component" value="Unassembled WGS sequence"/>
</dbReference>
<dbReference type="Gene3D" id="3.20.20.150">
    <property type="entry name" value="Divalent-metal-dependent TIM barrel enzymes"/>
    <property type="match status" value="1"/>
</dbReference>
<organism evidence="2 3">
    <name type="scientific">Larkinella punicea</name>
    <dbReference type="NCBI Taxonomy" id="2315727"/>
    <lineage>
        <taxon>Bacteria</taxon>
        <taxon>Pseudomonadati</taxon>
        <taxon>Bacteroidota</taxon>
        <taxon>Cytophagia</taxon>
        <taxon>Cytophagales</taxon>
        <taxon>Spirosomataceae</taxon>
        <taxon>Larkinella</taxon>
    </lineage>
</organism>
<dbReference type="PANTHER" id="PTHR12110:SF41">
    <property type="entry name" value="INOSOSE DEHYDRATASE"/>
    <property type="match status" value="1"/>
</dbReference>
<evidence type="ECO:0000313" key="3">
    <source>
        <dbReference type="Proteomes" id="UP000253383"/>
    </source>
</evidence>
<keyword evidence="3" id="KW-1185">Reference proteome</keyword>
<evidence type="ECO:0000313" key="2">
    <source>
        <dbReference type="EMBL" id="RCR66477.1"/>
    </source>
</evidence>
<sequence>MNRRDFLASSTLALAIPDVFSAVDRKPVVGLHVWIYSSDKPAYDCFPILDQVFSDAKYAGIEAVELMEVNLRHDDAVDRIGDSSRKSGVSVIGTSYSQPMWDKSKQTEILDDAEKVVERLGKLGGRTLGISVGSTPKKKTPEQFDVQAETLKQIQEICRKNKVVPNLHNHIYEVADDLYDLQNTLQRVPDIALGPDLDWLFQAKVDVLTFLQKFSDKIVYLHLRDHLWTGTRSEALGEGIADWGAVARQLKKNRFAGDITVELAFPSGFKPTRPIRESLKMSRDVIRQKFGV</sequence>
<accession>A0A368JFP3</accession>
<dbReference type="Pfam" id="PF01261">
    <property type="entry name" value="AP_endonuc_2"/>
    <property type="match status" value="1"/>
</dbReference>
<name>A0A368JFP3_9BACT</name>
<dbReference type="InterPro" id="IPR036237">
    <property type="entry name" value="Xyl_isomerase-like_sf"/>
</dbReference>
<dbReference type="EMBL" id="QOWE01000027">
    <property type="protein sequence ID" value="RCR66477.1"/>
    <property type="molecule type" value="Genomic_DNA"/>
</dbReference>
<dbReference type="InterPro" id="IPR050312">
    <property type="entry name" value="IolE/XylAMocC-like"/>
</dbReference>
<dbReference type="AlphaFoldDB" id="A0A368JFP3"/>
<evidence type="ECO:0000259" key="1">
    <source>
        <dbReference type="Pfam" id="PF01261"/>
    </source>
</evidence>
<keyword evidence="2" id="KW-0413">Isomerase</keyword>
<comment type="caution">
    <text evidence="2">The sequence shown here is derived from an EMBL/GenBank/DDBJ whole genome shotgun (WGS) entry which is preliminary data.</text>
</comment>
<proteinExistence type="predicted"/>
<dbReference type="GO" id="GO:0016853">
    <property type="term" value="F:isomerase activity"/>
    <property type="evidence" value="ECO:0007669"/>
    <property type="project" value="UniProtKB-KW"/>
</dbReference>
<dbReference type="InterPro" id="IPR013022">
    <property type="entry name" value="Xyl_isomerase-like_TIM-brl"/>
</dbReference>